<sequence length="153" mass="17373">MLLALSWRASTGAPVSPSPSPESCTQSSHRYKDLLLKITELLNNSTSGCVNQRQSSFSESECLMNIMKDLAYYEATITSYLESPLRDQVREVTLLMPTQETIKSLRTEKSAQQWGKNSFTNRQEMCKIMKGFYTRTITINRAMGYISSGDHRK</sequence>
<dbReference type="AlphaFoldDB" id="A0A6G1PR47"/>
<dbReference type="GO" id="GO:0008083">
    <property type="term" value="F:growth factor activity"/>
    <property type="evidence" value="ECO:0007669"/>
    <property type="project" value="UniProtKB-KW"/>
</dbReference>
<dbReference type="InterPro" id="IPR009079">
    <property type="entry name" value="4_helix_cytokine-like_core"/>
</dbReference>
<dbReference type="GO" id="GO:0006955">
    <property type="term" value="P:immune response"/>
    <property type="evidence" value="ECO:0007669"/>
    <property type="project" value="InterPro"/>
</dbReference>
<accession>A0A6G1PR47</accession>
<dbReference type="GO" id="GO:0005143">
    <property type="term" value="F:interleukin-12 receptor binding"/>
    <property type="evidence" value="ECO:0007669"/>
    <property type="project" value="InterPro"/>
</dbReference>
<keyword evidence="1" id="KW-0202">Cytokine</keyword>
<dbReference type="OrthoDB" id="9893660at2759"/>
<organism evidence="2 3">
    <name type="scientific">Channa argus</name>
    <name type="common">Northern snakehead</name>
    <name type="synonym">Ophicephalus argus</name>
    <dbReference type="NCBI Taxonomy" id="215402"/>
    <lineage>
        <taxon>Eukaryota</taxon>
        <taxon>Metazoa</taxon>
        <taxon>Chordata</taxon>
        <taxon>Craniata</taxon>
        <taxon>Vertebrata</taxon>
        <taxon>Euteleostomi</taxon>
        <taxon>Actinopterygii</taxon>
        <taxon>Neopterygii</taxon>
        <taxon>Teleostei</taxon>
        <taxon>Neoteleostei</taxon>
        <taxon>Acanthomorphata</taxon>
        <taxon>Anabantaria</taxon>
        <taxon>Anabantiformes</taxon>
        <taxon>Channoidei</taxon>
        <taxon>Channidae</taxon>
        <taxon>Channa</taxon>
    </lineage>
</organism>
<comment type="subcellular location">
    <subcellularLocation>
        <location evidence="1">Secreted</location>
    </subcellularLocation>
</comment>
<keyword evidence="1" id="KW-0964">Secreted</keyword>
<proteinExistence type="inferred from homology"/>
<dbReference type="GO" id="GO:0005615">
    <property type="term" value="C:extracellular space"/>
    <property type="evidence" value="ECO:0007669"/>
    <property type="project" value="UniProtKB-KW"/>
</dbReference>
<comment type="subunit">
    <text evidence="1">Heterodimer with IL12B; disulfide-linked. The heterodimer is known as interleukin IL-12.</text>
</comment>
<reference evidence="2 3" key="1">
    <citation type="submission" date="2019-02" db="EMBL/GenBank/DDBJ databases">
        <title>Opniocepnalus argus genome.</title>
        <authorList>
            <person name="Zhou C."/>
            <person name="Xiao S."/>
        </authorList>
    </citation>
    <scope>NUCLEOTIDE SEQUENCE [LARGE SCALE GENOMIC DNA]</scope>
    <source>
        <strain evidence="2">OARG1902GOOAL</strain>
        <tissue evidence="2">Muscle</tissue>
    </source>
</reference>
<comment type="similarity">
    <text evidence="1">Belongs to the IL-6 superfamily.</text>
</comment>
<dbReference type="InterPro" id="IPR004281">
    <property type="entry name" value="IL-12_alpha"/>
</dbReference>
<dbReference type="SUPFAM" id="SSF47266">
    <property type="entry name" value="4-helical cytokines"/>
    <property type="match status" value="1"/>
</dbReference>
<keyword evidence="3" id="KW-1185">Reference proteome</keyword>
<dbReference type="Proteomes" id="UP000503349">
    <property type="component" value="Chromosome 8"/>
</dbReference>
<reference evidence="3" key="2">
    <citation type="submission" date="2019-02" db="EMBL/GenBank/DDBJ databases">
        <title>Opniocepnalus argus Var Kimnra genome.</title>
        <authorList>
            <person name="Zhou C."/>
            <person name="Xiao S."/>
        </authorList>
    </citation>
    <scope>NUCLEOTIDE SEQUENCE [LARGE SCALE GENOMIC DNA]</scope>
</reference>
<name>A0A6G1PR47_CHAAH</name>
<evidence type="ECO:0000313" key="3">
    <source>
        <dbReference type="Proteomes" id="UP000503349"/>
    </source>
</evidence>
<keyword evidence="1" id="KW-0339">Growth factor</keyword>
<gene>
    <name evidence="1" type="primary">IL12A</name>
    <name evidence="2" type="ORF">EXN66_Car008373</name>
</gene>
<dbReference type="Gene3D" id="1.20.1250.10">
    <property type="match status" value="1"/>
</dbReference>
<dbReference type="Pfam" id="PF03039">
    <property type="entry name" value="IL12"/>
    <property type="match status" value="1"/>
</dbReference>
<dbReference type="EMBL" id="CM015719">
    <property type="protein sequence ID" value="KAF3692697.1"/>
    <property type="molecule type" value="Genomic_DNA"/>
</dbReference>
<keyword evidence="1" id="KW-1015">Disulfide bond</keyword>
<dbReference type="GO" id="GO:0005125">
    <property type="term" value="F:cytokine activity"/>
    <property type="evidence" value="ECO:0007669"/>
    <property type="project" value="UniProtKB-KW"/>
</dbReference>
<evidence type="ECO:0000256" key="1">
    <source>
        <dbReference type="RuleBase" id="RU363133"/>
    </source>
</evidence>
<evidence type="ECO:0000313" key="2">
    <source>
        <dbReference type="EMBL" id="KAF3692697.1"/>
    </source>
</evidence>
<protein>
    <recommendedName>
        <fullName evidence="1">Interleukin-12 subunit alpha</fullName>
        <shortName evidence="1">IL-12A</shortName>
    </recommendedName>
</protein>